<evidence type="ECO:0000256" key="6">
    <source>
        <dbReference type="ARBA" id="ARBA00022703"/>
    </source>
</evidence>
<dbReference type="EMBL" id="JAQLOI010000001">
    <property type="protein sequence ID" value="MDB1124724.1"/>
    <property type="molecule type" value="Genomic_DNA"/>
</dbReference>
<evidence type="ECO:0000256" key="21">
    <source>
        <dbReference type="ARBA" id="ARBA00047969"/>
    </source>
</evidence>
<evidence type="ECO:0000256" key="5">
    <source>
        <dbReference type="ARBA" id="ARBA00022490"/>
    </source>
</evidence>
<evidence type="ECO:0000313" key="25">
    <source>
        <dbReference type="EMBL" id="MDB1124724.1"/>
    </source>
</evidence>
<comment type="caution">
    <text evidence="25">The sequence shown here is derived from an EMBL/GenBank/DDBJ whole genome shotgun (WGS) entry which is preliminary data.</text>
</comment>
<keyword evidence="4" id="KW-1003">Cell membrane</keyword>
<keyword evidence="10" id="KW-0443">Lipid metabolism</keyword>
<comment type="similarity">
    <text evidence="15">Belongs to the THEM4/THEM5 thioesterase family.</text>
</comment>
<evidence type="ECO:0000256" key="10">
    <source>
        <dbReference type="ARBA" id="ARBA00023098"/>
    </source>
</evidence>
<reference evidence="25 26" key="1">
    <citation type="submission" date="2023-01" db="EMBL/GenBank/DDBJ databases">
        <title>Vibrio sp. KJ40-1 sp.nov, isolated from marine algae.</title>
        <authorList>
            <person name="Butt M."/>
            <person name="Kim J.M.J."/>
            <person name="Jeon C.O.C."/>
        </authorList>
    </citation>
    <scope>NUCLEOTIDE SEQUENCE [LARGE SCALE GENOMIC DNA]</scope>
    <source>
        <strain evidence="25 26">KJ40-1</strain>
    </source>
</reference>
<dbReference type="SUPFAM" id="SSF54637">
    <property type="entry name" value="Thioesterase/thiol ester dehydrase-isomerase"/>
    <property type="match status" value="1"/>
</dbReference>
<gene>
    <name evidence="25" type="ORF">PGX00_14130</name>
</gene>
<evidence type="ECO:0000256" key="18">
    <source>
        <dbReference type="ARBA" id="ARBA00043210"/>
    </source>
</evidence>
<evidence type="ECO:0000256" key="3">
    <source>
        <dbReference type="ARBA" id="ARBA00004632"/>
    </source>
</evidence>
<evidence type="ECO:0000256" key="16">
    <source>
        <dbReference type="ARBA" id="ARBA00038848"/>
    </source>
</evidence>
<comment type="catalytic activity">
    <reaction evidence="21">
        <text>decanoyl-CoA + H2O = decanoate + CoA + H(+)</text>
        <dbReference type="Rhea" id="RHEA:40059"/>
        <dbReference type="ChEBI" id="CHEBI:15377"/>
        <dbReference type="ChEBI" id="CHEBI:15378"/>
        <dbReference type="ChEBI" id="CHEBI:27689"/>
        <dbReference type="ChEBI" id="CHEBI:57287"/>
        <dbReference type="ChEBI" id="CHEBI:61430"/>
    </reaction>
    <physiologicalReaction direction="left-to-right" evidence="21">
        <dbReference type="Rhea" id="RHEA:40060"/>
    </physiologicalReaction>
</comment>
<protein>
    <recommendedName>
        <fullName evidence="17">Acyl-coenzyme A thioesterase THEM4</fullName>
        <ecNumber evidence="16">3.1.2.2</ecNumber>
    </recommendedName>
    <alternativeName>
        <fullName evidence="18">Thioesterase superfamily member 4</fullName>
    </alternativeName>
</protein>
<evidence type="ECO:0000256" key="12">
    <source>
        <dbReference type="ARBA" id="ARBA00023273"/>
    </source>
</evidence>
<keyword evidence="5" id="KW-0963">Cytoplasm</keyword>
<evidence type="ECO:0000256" key="14">
    <source>
        <dbReference type="ARBA" id="ARBA00037002"/>
    </source>
</evidence>
<evidence type="ECO:0000256" key="9">
    <source>
        <dbReference type="ARBA" id="ARBA00022946"/>
    </source>
</evidence>
<name>A0ABT4YUM9_9VIBR</name>
<dbReference type="InterPro" id="IPR006683">
    <property type="entry name" value="Thioestr_dom"/>
</dbReference>
<evidence type="ECO:0000256" key="22">
    <source>
        <dbReference type="ARBA" id="ARBA00048074"/>
    </source>
</evidence>
<feature type="domain" description="Thioesterase" evidence="24">
    <location>
        <begin position="53"/>
        <end position="103"/>
    </location>
</feature>
<comment type="catalytic activity">
    <reaction evidence="22">
        <text>dodecanoyl-CoA + H2O = dodecanoate + CoA + H(+)</text>
        <dbReference type="Rhea" id="RHEA:30135"/>
        <dbReference type="ChEBI" id="CHEBI:15377"/>
        <dbReference type="ChEBI" id="CHEBI:15378"/>
        <dbReference type="ChEBI" id="CHEBI:18262"/>
        <dbReference type="ChEBI" id="CHEBI:57287"/>
        <dbReference type="ChEBI" id="CHEBI:57375"/>
    </reaction>
    <physiologicalReaction direction="left-to-right" evidence="22">
        <dbReference type="Rhea" id="RHEA:30136"/>
    </physiologicalReaction>
</comment>
<comment type="catalytic activity">
    <reaction evidence="19">
        <text>octanoyl-CoA + H2O = octanoate + CoA + H(+)</text>
        <dbReference type="Rhea" id="RHEA:30143"/>
        <dbReference type="ChEBI" id="CHEBI:15377"/>
        <dbReference type="ChEBI" id="CHEBI:15378"/>
        <dbReference type="ChEBI" id="CHEBI:25646"/>
        <dbReference type="ChEBI" id="CHEBI:57287"/>
        <dbReference type="ChEBI" id="CHEBI:57386"/>
    </reaction>
    <physiologicalReaction direction="left-to-right" evidence="19">
        <dbReference type="Rhea" id="RHEA:30144"/>
    </physiologicalReaction>
</comment>
<sequence length="139" mass="15186">MKVVKPNSHSSCIACGESNLSSHSFGLQFLTDSESSVIAKVTLDERYQGYSQVLHGGVISTLLDAAMTHCLFSKSIEAMTAELNVRFIKSVPINQELEIGAQLSGERRGIYQLTSYISLRGDILARGKAKFLIGKCKLM</sequence>
<comment type="catalytic activity">
    <reaction evidence="23">
        <text>tetradecanoyl-CoA + H2O = tetradecanoate + CoA + H(+)</text>
        <dbReference type="Rhea" id="RHEA:40119"/>
        <dbReference type="ChEBI" id="CHEBI:15377"/>
        <dbReference type="ChEBI" id="CHEBI:15378"/>
        <dbReference type="ChEBI" id="CHEBI:30807"/>
        <dbReference type="ChEBI" id="CHEBI:57287"/>
        <dbReference type="ChEBI" id="CHEBI:57385"/>
    </reaction>
    <physiologicalReaction direction="left-to-right" evidence="23">
        <dbReference type="Rhea" id="RHEA:40120"/>
    </physiologicalReaction>
</comment>
<evidence type="ECO:0000256" key="15">
    <source>
        <dbReference type="ARBA" id="ARBA00038456"/>
    </source>
</evidence>
<evidence type="ECO:0000259" key="24">
    <source>
        <dbReference type="Pfam" id="PF03061"/>
    </source>
</evidence>
<evidence type="ECO:0000256" key="1">
    <source>
        <dbReference type="ARBA" id="ARBA00004170"/>
    </source>
</evidence>
<keyword evidence="6" id="KW-0053">Apoptosis</keyword>
<keyword evidence="8" id="KW-0276">Fatty acid metabolism</keyword>
<keyword evidence="9" id="KW-0809">Transit peptide</keyword>
<dbReference type="PANTHER" id="PTHR12418">
    <property type="entry name" value="ACYL-COENZYME A THIOESTERASE THEM4"/>
    <property type="match status" value="1"/>
</dbReference>
<keyword evidence="7" id="KW-0378">Hydrolase</keyword>
<organism evidence="25 26">
    <name type="scientific">Vibrio algarum</name>
    <dbReference type="NCBI Taxonomy" id="3020714"/>
    <lineage>
        <taxon>Bacteria</taxon>
        <taxon>Pseudomonadati</taxon>
        <taxon>Pseudomonadota</taxon>
        <taxon>Gammaproteobacteria</taxon>
        <taxon>Vibrionales</taxon>
        <taxon>Vibrionaceae</taxon>
        <taxon>Vibrio</taxon>
    </lineage>
</organism>
<accession>A0ABT4YUM9</accession>
<dbReference type="EC" id="3.1.2.2" evidence="16"/>
<proteinExistence type="inferred from homology"/>
<dbReference type="InterPro" id="IPR029069">
    <property type="entry name" value="HotDog_dom_sf"/>
</dbReference>
<dbReference type="CDD" id="cd03443">
    <property type="entry name" value="PaaI_thioesterase"/>
    <property type="match status" value="1"/>
</dbReference>
<dbReference type="InterPro" id="IPR052365">
    <property type="entry name" value="THEM4/THEM5_acyl-CoA_thioest"/>
</dbReference>
<evidence type="ECO:0000313" key="26">
    <source>
        <dbReference type="Proteomes" id="UP001210678"/>
    </source>
</evidence>
<dbReference type="RefSeq" id="WP_272137516.1">
    <property type="nucleotide sequence ID" value="NZ_JAQLOI010000001.1"/>
</dbReference>
<keyword evidence="26" id="KW-1185">Reference proteome</keyword>
<comment type="catalytic activity">
    <reaction evidence="14">
        <text>(9Z)-octadecenoyl-CoA + H2O = (9Z)-octadecenoate + CoA + H(+)</text>
        <dbReference type="Rhea" id="RHEA:40139"/>
        <dbReference type="ChEBI" id="CHEBI:15377"/>
        <dbReference type="ChEBI" id="CHEBI:15378"/>
        <dbReference type="ChEBI" id="CHEBI:30823"/>
        <dbReference type="ChEBI" id="CHEBI:57287"/>
        <dbReference type="ChEBI" id="CHEBI:57387"/>
    </reaction>
    <physiologicalReaction direction="left-to-right" evidence="14">
        <dbReference type="Rhea" id="RHEA:40140"/>
    </physiologicalReaction>
</comment>
<comment type="subcellular location">
    <subcellularLocation>
        <location evidence="3">Cell projection</location>
        <location evidence="3">Ruffle membrane</location>
    </subcellularLocation>
    <subcellularLocation>
        <location evidence="2">Cytoplasm</location>
    </subcellularLocation>
    <subcellularLocation>
        <location evidence="1">Membrane</location>
        <topology evidence="1">Peripheral membrane protein</topology>
    </subcellularLocation>
</comment>
<evidence type="ECO:0000256" key="8">
    <source>
        <dbReference type="ARBA" id="ARBA00022832"/>
    </source>
</evidence>
<evidence type="ECO:0000256" key="2">
    <source>
        <dbReference type="ARBA" id="ARBA00004496"/>
    </source>
</evidence>
<comment type="catalytic activity">
    <reaction evidence="13">
        <text>(5Z,8Z,11Z,14Z)-eicosatetraenoyl-CoA + H2O = (5Z,8Z,11Z,14Z)-eicosatetraenoate + CoA + H(+)</text>
        <dbReference type="Rhea" id="RHEA:40151"/>
        <dbReference type="ChEBI" id="CHEBI:15377"/>
        <dbReference type="ChEBI" id="CHEBI:15378"/>
        <dbReference type="ChEBI" id="CHEBI:32395"/>
        <dbReference type="ChEBI" id="CHEBI:57287"/>
        <dbReference type="ChEBI" id="CHEBI:57368"/>
    </reaction>
    <physiologicalReaction direction="left-to-right" evidence="13">
        <dbReference type="Rhea" id="RHEA:40152"/>
    </physiologicalReaction>
</comment>
<dbReference type="PANTHER" id="PTHR12418:SF19">
    <property type="entry name" value="ACYL-COENZYME A THIOESTERASE THEM4"/>
    <property type="match status" value="1"/>
</dbReference>
<evidence type="ECO:0000256" key="20">
    <source>
        <dbReference type="ARBA" id="ARBA00047734"/>
    </source>
</evidence>
<dbReference type="Gene3D" id="3.10.129.10">
    <property type="entry name" value="Hotdog Thioesterase"/>
    <property type="match status" value="1"/>
</dbReference>
<keyword evidence="11" id="KW-0472">Membrane</keyword>
<evidence type="ECO:0000256" key="4">
    <source>
        <dbReference type="ARBA" id="ARBA00022475"/>
    </source>
</evidence>
<dbReference type="Proteomes" id="UP001210678">
    <property type="component" value="Unassembled WGS sequence"/>
</dbReference>
<evidence type="ECO:0000256" key="11">
    <source>
        <dbReference type="ARBA" id="ARBA00023136"/>
    </source>
</evidence>
<evidence type="ECO:0000256" key="17">
    <source>
        <dbReference type="ARBA" id="ARBA00040123"/>
    </source>
</evidence>
<evidence type="ECO:0000256" key="7">
    <source>
        <dbReference type="ARBA" id="ARBA00022801"/>
    </source>
</evidence>
<comment type="catalytic activity">
    <reaction evidence="20">
        <text>hexadecanoyl-CoA + H2O = hexadecanoate + CoA + H(+)</text>
        <dbReference type="Rhea" id="RHEA:16645"/>
        <dbReference type="ChEBI" id="CHEBI:7896"/>
        <dbReference type="ChEBI" id="CHEBI:15377"/>
        <dbReference type="ChEBI" id="CHEBI:15378"/>
        <dbReference type="ChEBI" id="CHEBI:57287"/>
        <dbReference type="ChEBI" id="CHEBI:57379"/>
        <dbReference type="EC" id="3.1.2.2"/>
    </reaction>
    <physiologicalReaction direction="left-to-right" evidence="20">
        <dbReference type="Rhea" id="RHEA:16646"/>
    </physiologicalReaction>
</comment>
<keyword evidence="12" id="KW-0966">Cell projection</keyword>
<evidence type="ECO:0000256" key="23">
    <source>
        <dbReference type="ARBA" id="ARBA00048180"/>
    </source>
</evidence>
<evidence type="ECO:0000256" key="13">
    <source>
        <dbReference type="ARBA" id="ARBA00035852"/>
    </source>
</evidence>
<evidence type="ECO:0000256" key="19">
    <source>
        <dbReference type="ARBA" id="ARBA00047588"/>
    </source>
</evidence>
<dbReference type="Pfam" id="PF03061">
    <property type="entry name" value="4HBT"/>
    <property type="match status" value="1"/>
</dbReference>